<protein>
    <recommendedName>
        <fullName evidence="3">SMB domain-containing protein</fullName>
    </recommendedName>
</protein>
<keyword evidence="1" id="KW-1015">Disulfide bond</keyword>
<feature type="chain" id="PRO_5043360390" description="SMB domain-containing protein" evidence="2">
    <location>
        <begin position="17"/>
        <end position="394"/>
    </location>
</feature>
<evidence type="ECO:0000313" key="4">
    <source>
        <dbReference type="EMBL" id="GFO44372.1"/>
    </source>
</evidence>
<name>A0AAV4DJB9_9GAST</name>
<evidence type="ECO:0000256" key="2">
    <source>
        <dbReference type="SAM" id="SignalP"/>
    </source>
</evidence>
<dbReference type="Proteomes" id="UP000735302">
    <property type="component" value="Unassembled WGS sequence"/>
</dbReference>
<dbReference type="SUPFAM" id="SSF90188">
    <property type="entry name" value="Somatomedin B domain"/>
    <property type="match status" value="1"/>
</dbReference>
<dbReference type="AlphaFoldDB" id="A0AAV4DJB9"/>
<accession>A0AAV4DJB9</accession>
<gene>
    <name evidence="4" type="ORF">PoB_007087700</name>
</gene>
<dbReference type="InterPro" id="IPR036024">
    <property type="entry name" value="Somatomedin_B-like_dom_sf"/>
</dbReference>
<evidence type="ECO:0000259" key="3">
    <source>
        <dbReference type="PROSITE" id="PS50958"/>
    </source>
</evidence>
<sequence>MATKLLLLCGLLLVNSSDLSKGHVSAKSLNTTPDASKFLDNQTDLMEAEIDQPVQWTNMTFVNSNLLSSPDKPQENGTDSCLFINLTKCSMGQTKQQATSKSAVFDFEDPAGLDCVGADQSLEEKPDHLYENYDTINSSSNFSGIRSLNSTLKQFKNEHIGISTGDISGSMPQMNSFRPDVTLTFTCKGRCGMEILFPCSCSASCVVYGTCCDNMTQDCPHIWEEGMTRFDNLLRAYTICYENFVYMISSCPKSPRKNADRKEVIIPTTREPVLKNVRNISESQSPIFDTVVTTSDTKDVIGLNSAEFSRSGGDIQESIVEKLRNILSAAPVTDSDTGFTFINKSIYDCNNMSQNNALTWSVESAYTVISLLKWEIWNVSTYLIITSSNSTNRC</sequence>
<evidence type="ECO:0000313" key="5">
    <source>
        <dbReference type="Proteomes" id="UP000735302"/>
    </source>
</evidence>
<comment type="caution">
    <text evidence="4">The sequence shown here is derived from an EMBL/GenBank/DDBJ whole genome shotgun (WGS) entry which is preliminary data.</text>
</comment>
<feature type="domain" description="SMB" evidence="3">
    <location>
        <begin position="183"/>
        <end position="226"/>
    </location>
</feature>
<reference evidence="4 5" key="1">
    <citation type="journal article" date="2021" name="Elife">
        <title>Chloroplast acquisition without the gene transfer in kleptoplastic sea slugs, Plakobranchus ocellatus.</title>
        <authorList>
            <person name="Maeda T."/>
            <person name="Takahashi S."/>
            <person name="Yoshida T."/>
            <person name="Shimamura S."/>
            <person name="Takaki Y."/>
            <person name="Nagai Y."/>
            <person name="Toyoda A."/>
            <person name="Suzuki Y."/>
            <person name="Arimoto A."/>
            <person name="Ishii H."/>
            <person name="Satoh N."/>
            <person name="Nishiyama T."/>
            <person name="Hasebe M."/>
            <person name="Maruyama T."/>
            <person name="Minagawa J."/>
            <person name="Obokata J."/>
            <person name="Shigenobu S."/>
        </authorList>
    </citation>
    <scope>NUCLEOTIDE SEQUENCE [LARGE SCALE GENOMIC DNA]</scope>
</reference>
<dbReference type="PROSITE" id="PS50958">
    <property type="entry name" value="SMB_2"/>
    <property type="match status" value="1"/>
</dbReference>
<dbReference type="InterPro" id="IPR001212">
    <property type="entry name" value="Somatomedin_B_dom"/>
</dbReference>
<dbReference type="EMBL" id="BLXT01007949">
    <property type="protein sequence ID" value="GFO44372.1"/>
    <property type="molecule type" value="Genomic_DNA"/>
</dbReference>
<proteinExistence type="predicted"/>
<keyword evidence="2" id="KW-0732">Signal</keyword>
<organism evidence="4 5">
    <name type="scientific">Plakobranchus ocellatus</name>
    <dbReference type="NCBI Taxonomy" id="259542"/>
    <lineage>
        <taxon>Eukaryota</taxon>
        <taxon>Metazoa</taxon>
        <taxon>Spiralia</taxon>
        <taxon>Lophotrochozoa</taxon>
        <taxon>Mollusca</taxon>
        <taxon>Gastropoda</taxon>
        <taxon>Heterobranchia</taxon>
        <taxon>Euthyneura</taxon>
        <taxon>Panpulmonata</taxon>
        <taxon>Sacoglossa</taxon>
        <taxon>Placobranchoidea</taxon>
        <taxon>Plakobranchidae</taxon>
        <taxon>Plakobranchus</taxon>
    </lineage>
</organism>
<evidence type="ECO:0000256" key="1">
    <source>
        <dbReference type="ARBA" id="ARBA00023157"/>
    </source>
</evidence>
<keyword evidence="5" id="KW-1185">Reference proteome</keyword>
<feature type="signal peptide" evidence="2">
    <location>
        <begin position="1"/>
        <end position="16"/>
    </location>
</feature>